<protein>
    <recommendedName>
        <fullName evidence="3">F-box domain-containing protein</fullName>
    </recommendedName>
</protein>
<gene>
    <name evidence="1" type="ORF">EXIGLDRAFT_731215</name>
</gene>
<organism evidence="1 2">
    <name type="scientific">Exidia glandulosa HHB12029</name>
    <dbReference type="NCBI Taxonomy" id="1314781"/>
    <lineage>
        <taxon>Eukaryota</taxon>
        <taxon>Fungi</taxon>
        <taxon>Dikarya</taxon>
        <taxon>Basidiomycota</taxon>
        <taxon>Agaricomycotina</taxon>
        <taxon>Agaricomycetes</taxon>
        <taxon>Auriculariales</taxon>
        <taxon>Exidiaceae</taxon>
        <taxon>Exidia</taxon>
    </lineage>
</organism>
<sequence length="412" mass="47158">MVPLLERTAAHGLPVDLLGVHVKDSLHAQSICEMIKKHMFHVRSLSFQVDGSLPRQRNEVVSTLETPAPMLRHFAFVLEDHLKHGALPFRKKVFGGNAPLLEQLELREDAWMYLWAFVAFQSIRSIRISNVVMRPRDPAWFSLLEFMSITDLELSTAGVESTSQDKIQLPRTLKHLRVRFHFPEELNILDMKHISTIPTVRLAPFLGMLLQADVAPFIPHDLQWQPQALTAILGNGDISFRLREGNDQQRRRTRVLLRVFLRVETEARSLWDLTFGRVASVTLYVCGDLVQEWPKLYHPGACTSVQHLTIATTAWREDRLAVEFTLIRTAFPHLRTLTLQATSFSLPLIIHTDALPEAIPYLSYTAPKLEELCLRGIIVRPACAPLYTVADNVRLEEERYDIVPDLWEEDSD</sequence>
<accession>A0A165BYH4</accession>
<evidence type="ECO:0000313" key="1">
    <source>
        <dbReference type="EMBL" id="KZV81483.1"/>
    </source>
</evidence>
<name>A0A165BYH4_EXIGL</name>
<dbReference type="InParanoid" id="A0A165BYH4"/>
<dbReference type="EMBL" id="KV426389">
    <property type="protein sequence ID" value="KZV81483.1"/>
    <property type="molecule type" value="Genomic_DNA"/>
</dbReference>
<dbReference type="Proteomes" id="UP000077266">
    <property type="component" value="Unassembled WGS sequence"/>
</dbReference>
<keyword evidence="2" id="KW-1185">Reference proteome</keyword>
<dbReference type="AlphaFoldDB" id="A0A165BYH4"/>
<evidence type="ECO:0008006" key="3">
    <source>
        <dbReference type="Google" id="ProtNLM"/>
    </source>
</evidence>
<proteinExistence type="predicted"/>
<evidence type="ECO:0000313" key="2">
    <source>
        <dbReference type="Proteomes" id="UP000077266"/>
    </source>
</evidence>
<reference evidence="1 2" key="1">
    <citation type="journal article" date="2016" name="Mol. Biol. Evol.">
        <title>Comparative Genomics of Early-Diverging Mushroom-Forming Fungi Provides Insights into the Origins of Lignocellulose Decay Capabilities.</title>
        <authorList>
            <person name="Nagy L.G."/>
            <person name="Riley R."/>
            <person name="Tritt A."/>
            <person name="Adam C."/>
            <person name="Daum C."/>
            <person name="Floudas D."/>
            <person name="Sun H."/>
            <person name="Yadav J.S."/>
            <person name="Pangilinan J."/>
            <person name="Larsson K.H."/>
            <person name="Matsuura K."/>
            <person name="Barry K."/>
            <person name="Labutti K."/>
            <person name="Kuo R."/>
            <person name="Ohm R.A."/>
            <person name="Bhattacharya S.S."/>
            <person name="Shirouzu T."/>
            <person name="Yoshinaga Y."/>
            <person name="Martin F.M."/>
            <person name="Grigoriev I.V."/>
            <person name="Hibbett D.S."/>
        </authorList>
    </citation>
    <scope>NUCLEOTIDE SEQUENCE [LARGE SCALE GENOMIC DNA]</scope>
    <source>
        <strain evidence="1 2">HHB12029</strain>
    </source>
</reference>